<accession>A0A1U7U7L5</accession>
<evidence type="ECO:0000259" key="12">
    <source>
        <dbReference type="PROSITE" id="PS50262"/>
    </source>
</evidence>
<keyword evidence="6 11" id="KW-1133">Transmembrane helix</keyword>
<dbReference type="PROSITE" id="PS50262">
    <property type="entry name" value="G_PROTEIN_RECEP_F1_2"/>
    <property type="match status" value="1"/>
</dbReference>
<dbReference type="GeneID" id="103268958"/>
<keyword evidence="13" id="KW-1185">Reference proteome</keyword>
<evidence type="ECO:0000256" key="6">
    <source>
        <dbReference type="ARBA" id="ARBA00022989"/>
    </source>
</evidence>
<dbReference type="InterPro" id="IPR017452">
    <property type="entry name" value="GPCR_Rhodpsn_7TM"/>
</dbReference>
<feature type="transmembrane region" description="Helical" evidence="11">
    <location>
        <begin position="40"/>
        <end position="64"/>
    </location>
</feature>
<feature type="transmembrane region" description="Helical" evidence="11">
    <location>
        <begin position="209"/>
        <end position="233"/>
    </location>
</feature>
<evidence type="ECO:0000313" key="14">
    <source>
        <dbReference type="RefSeq" id="XP_008064733.2"/>
    </source>
</evidence>
<keyword evidence="3" id="KW-0716">Sensory transduction</keyword>
<evidence type="ECO:0000256" key="3">
    <source>
        <dbReference type="ARBA" id="ARBA00022606"/>
    </source>
</evidence>
<evidence type="ECO:0000256" key="4">
    <source>
        <dbReference type="ARBA" id="ARBA00022692"/>
    </source>
</evidence>
<reference evidence="14" key="1">
    <citation type="submission" date="2025-08" db="UniProtKB">
        <authorList>
            <consortium name="RefSeq"/>
        </authorList>
    </citation>
    <scope>IDENTIFICATION</scope>
</reference>
<evidence type="ECO:0000256" key="8">
    <source>
        <dbReference type="ARBA" id="ARBA00023136"/>
    </source>
</evidence>
<keyword evidence="5" id="KW-0552">Olfaction</keyword>
<dbReference type="RefSeq" id="XP_008064733.2">
    <property type="nucleotide sequence ID" value="XM_008066542.2"/>
</dbReference>
<keyword evidence="4 11" id="KW-0812">Transmembrane</keyword>
<dbReference type="PANTHER" id="PTHR26450">
    <property type="entry name" value="OLFACTORY RECEPTOR 56B1-RELATED"/>
    <property type="match status" value="1"/>
</dbReference>
<dbReference type="GO" id="GO:0005886">
    <property type="term" value="C:plasma membrane"/>
    <property type="evidence" value="ECO:0007669"/>
    <property type="project" value="TreeGrafter"/>
</dbReference>
<dbReference type="PANTHER" id="PTHR26450:SF192">
    <property type="entry name" value="OLFACTORY RECEPTOR"/>
    <property type="match status" value="1"/>
</dbReference>
<evidence type="ECO:0000313" key="13">
    <source>
        <dbReference type="Proteomes" id="UP000189704"/>
    </source>
</evidence>
<dbReference type="Pfam" id="PF13853">
    <property type="entry name" value="7tm_4"/>
    <property type="match status" value="1"/>
</dbReference>
<evidence type="ECO:0000256" key="11">
    <source>
        <dbReference type="SAM" id="Phobius"/>
    </source>
</evidence>
<keyword evidence="10" id="KW-0807">Transducer</keyword>
<feature type="transmembrane region" description="Helical" evidence="11">
    <location>
        <begin position="76"/>
        <end position="98"/>
    </location>
</feature>
<dbReference type="Proteomes" id="UP000189704">
    <property type="component" value="Unplaced"/>
</dbReference>
<evidence type="ECO:0000256" key="7">
    <source>
        <dbReference type="ARBA" id="ARBA00023040"/>
    </source>
</evidence>
<dbReference type="FunFam" id="1.20.1070.10:FF:000006">
    <property type="entry name" value="Olfactory receptor"/>
    <property type="match status" value="1"/>
</dbReference>
<comment type="function">
    <text evidence="1">Odorant receptor.</text>
</comment>
<comment type="subcellular location">
    <subcellularLocation>
        <location evidence="2">Membrane</location>
        <topology evidence="2">Multi-pass membrane protein</topology>
    </subcellularLocation>
</comment>
<feature type="transmembrane region" description="Helical" evidence="11">
    <location>
        <begin position="156"/>
        <end position="175"/>
    </location>
</feature>
<dbReference type="Gene3D" id="1.20.1070.10">
    <property type="entry name" value="Rhodopsin 7-helix transmembrane proteins"/>
    <property type="match status" value="1"/>
</dbReference>
<evidence type="ECO:0000256" key="5">
    <source>
        <dbReference type="ARBA" id="ARBA00022725"/>
    </source>
</evidence>
<feature type="transmembrane region" description="Helical" evidence="11">
    <location>
        <begin position="118"/>
        <end position="144"/>
    </location>
</feature>
<dbReference type="InterPro" id="IPR050402">
    <property type="entry name" value="OR51/52/56-like"/>
</dbReference>
<keyword evidence="9" id="KW-0675">Receptor</keyword>
<feature type="domain" description="G-protein coupled receptors family 1 profile" evidence="12">
    <location>
        <begin position="57"/>
        <end position="304"/>
    </location>
</feature>
<keyword evidence="7" id="KW-0297">G-protein coupled receptor</keyword>
<evidence type="ECO:0000256" key="2">
    <source>
        <dbReference type="ARBA" id="ARBA00004141"/>
    </source>
</evidence>
<sequence>MLDSLQFSASLCSLHLSPLTLPPHPSMFILLGIPGMQDQHIWIAIPFCSMYIVALVGSGTILYIIMTDKALHKPMYLFLCLLSVTDLVLCSTTLPQMLTVFWPRSHIISYHGCLTQMFFVHAVFATESAILLAMAFDCYVTICCPLHYTSILSGKIGLTCVIRGLFFVFPFVILIERLPFCGHHIIPHIYCEHMGIAKLACASIKPSSIYGLMVTISITGMVVVLIATSYFLILQAVLCLSSKDAQFCAFSTCGTHICVILAFYIPACFSFFTHHFGHQVPPQVHIIPANLYLLVPPILNPLDYGINTKQIHLRIFDFFGGRE</sequence>
<dbReference type="GO" id="GO:0004984">
    <property type="term" value="F:olfactory receptor activity"/>
    <property type="evidence" value="ECO:0007669"/>
    <property type="project" value="InterPro"/>
</dbReference>
<protein>
    <submittedName>
        <fullName evidence="14">Olfactory receptor 52D1-like</fullName>
    </submittedName>
</protein>
<evidence type="ECO:0000256" key="1">
    <source>
        <dbReference type="ARBA" id="ARBA00002936"/>
    </source>
</evidence>
<dbReference type="KEGG" id="csyr:103268958"/>
<name>A0A1U7U7L5_CARSF</name>
<proteinExistence type="predicted"/>
<gene>
    <name evidence="14" type="primary">LOC103268958</name>
</gene>
<dbReference type="OrthoDB" id="5969463at2759"/>
<dbReference type="SUPFAM" id="SSF81321">
    <property type="entry name" value="Family A G protein-coupled receptor-like"/>
    <property type="match status" value="1"/>
</dbReference>
<keyword evidence="8 11" id="KW-0472">Membrane</keyword>
<dbReference type="AlphaFoldDB" id="A0A1U7U7L5"/>
<dbReference type="GO" id="GO:0004930">
    <property type="term" value="F:G protein-coupled receptor activity"/>
    <property type="evidence" value="ECO:0007669"/>
    <property type="project" value="UniProtKB-KW"/>
</dbReference>
<evidence type="ECO:0000256" key="9">
    <source>
        <dbReference type="ARBA" id="ARBA00023170"/>
    </source>
</evidence>
<dbReference type="InterPro" id="IPR000725">
    <property type="entry name" value="Olfact_rcpt"/>
</dbReference>
<feature type="transmembrane region" description="Helical" evidence="11">
    <location>
        <begin position="245"/>
        <end position="265"/>
    </location>
</feature>
<dbReference type="PRINTS" id="PR00245">
    <property type="entry name" value="OLFACTORYR"/>
</dbReference>
<organism evidence="13 14">
    <name type="scientific">Carlito syrichta</name>
    <name type="common">Philippine tarsier</name>
    <name type="synonym">Tarsius syrichta</name>
    <dbReference type="NCBI Taxonomy" id="1868482"/>
    <lineage>
        <taxon>Eukaryota</taxon>
        <taxon>Metazoa</taxon>
        <taxon>Chordata</taxon>
        <taxon>Craniata</taxon>
        <taxon>Vertebrata</taxon>
        <taxon>Euteleostomi</taxon>
        <taxon>Mammalia</taxon>
        <taxon>Eutheria</taxon>
        <taxon>Euarchontoglires</taxon>
        <taxon>Primates</taxon>
        <taxon>Haplorrhini</taxon>
        <taxon>Tarsiiformes</taxon>
        <taxon>Tarsiidae</taxon>
        <taxon>Carlito</taxon>
    </lineage>
</organism>
<evidence type="ECO:0000256" key="10">
    <source>
        <dbReference type="ARBA" id="ARBA00023224"/>
    </source>
</evidence>